<proteinExistence type="predicted"/>
<dbReference type="STRING" id="91928.A0A0D1ZZD5"/>
<evidence type="ECO:0000313" key="1">
    <source>
        <dbReference type="EMBL" id="KIW18022.1"/>
    </source>
</evidence>
<dbReference type="Proteomes" id="UP000053328">
    <property type="component" value="Unassembled WGS sequence"/>
</dbReference>
<sequence length="173" mass="19220">MADEVNLGPQPDFNIIATEILKIPNIPSLDGGQQLLAELRAIREQSTRDTMTIRQDMMTIRQDMMAIRQDIANVRQELVTVITASNHNNTARVQNTYLQSQNDNLVSFINATTGAAIPEFPQTSLELERMGRRRLDSVLQQLGIPTQGADLADKKRVLRAYIGLPEVTGSPPP</sequence>
<keyword evidence="2" id="KW-1185">Reference proteome</keyword>
<dbReference type="AlphaFoldDB" id="A0A0D1ZZD5"/>
<dbReference type="HOGENOM" id="CLU_097230_0_0_1"/>
<evidence type="ECO:0000313" key="2">
    <source>
        <dbReference type="Proteomes" id="UP000053328"/>
    </source>
</evidence>
<reference evidence="1 2" key="1">
    <citation type="submission" date="2015-01" db="EMBL/GenBank/DDBJ databases">
        <title>The Genome Sequence of Exophiala spinifera CBS89968.</title>
        <authorList>
            <consortium name="The Broad Institute Genomics Platform"/>
            <person name="Cuomo C."/>
            <person name="de Hoog S."/>
            <person name="Gorbushina A."/>
            <person name="Stielow B."/>
            <person name="Teixiera M."/>
            <person name="Abouelleil A."/>
            <person name="Chapman S.B."/>
            <person name="Priest M."/>
            <person name="Young S.K."/>
            <person name="Wortman J."/>
            <person name="Nusbaum C."/>
            <person name="Birren B."/>
        </authorList>
    </citation>
    <scope>NUCLEOTIDE SEQUENCE [LARGE SCALE GENOMIC DNA]</scope>
    <source>
        <strain evidence="1 2">CBS 89968</strain>
    </source>
</reference>
<dbReference type="RefSeq" id="XP_016238238.1">
    <property type="nucleotide sequence ID" value="XM_016376668.1"/>
</dbReference>
<dbReference type="GeneID" id="27329392"/>
<dbReference type="OrthoDB" id="4120486at2759"/>
<accession>A0A0D1ZZD5</accession>
<dbReference type="VEuPathDB" id="FungiDB:PV08_02309"/>
<gene>
    <name evidence="1" type="ORF">PV08_02309</name>
</gene>
<organism evidence="1 2">
    <name type="scientific">Exophiala spinifera</name>
    <dbReference type="NCBI Taxonomy" id="91928"/>
    <lineage>
        <taxon>Eukaryota</taxon>
        <taxon>Fungi</taxon>
        <taxon>Dikarya</taxon>
        <taxon>Ascomycota</taxon>
        <taxon>Pezizomycotina</taxon>
        <taxon>Eurotiomycetes</taxon>
        <taxon>Chaetothyriomycetidae</taxon>
        <taxon>Chaetothyriales</taxon>
        <taxon>Herpotrichiellaceae</taxon>
        <taxon>Exophiala</taxon>
    </lineage>
</organism>
<dbReference type="EMBL" id="KN847493">
    <property type="protein sequence ID" value="KIW18022.1"/>
    <property type="molecule type" value="Genomic_DNA"/>
</dbReference>
<protein>
    <submittedName>
        <fullName evidence="1">Uncharacterized protein</fullName>
    </submittedName>
</protein>
<name>A0A0D1ZZD5_9EURO</name>